<keyword evidence="1" id="KW-1015">Disulfide bond</keyword>
<dbReference type="PANTHER" id="PTHR19971">
    <property type="entry name" value="SIGNAL-REGULATORY PROTEIN BETA"/>
    <property type="match status" value="1"/>
</dbReference>
<keyword evidence="5" id="KW-1185">Reference proteome</keyword>
<evidence type="ECO:0000256" key="2">
    <source>
        <dbReference type="ARBA" id="ARBA00023180"/>
    </source>
</evidence>
<protein>
    <recommendedName>
        <fullName evidence="3">Ig-like domain-containing protein</fullName>
    </recommendedName>
</protein>
<proteinExistence type="predicted"/>
<keyword evidence="2" id="KW-0325">Glycoprotein</keyword>
<name>G1N584_MELGA</name>
<evidence type="ECO:0000313" key="4">
    <source>
        <dbReference type="Ensembl" id="ENSMGAP00000007084.3"/>
    </source>
</evidence>
<dbReference type="InterPro" id="IPR051755">
    <property type="entry name" value="Ig-like_CS_Receptor"/>
</dbReference>
<dbReference type="InterPro" id="IPR036179">
    <property type="entry name" value="Ig-like_dom_sf"/>
</dbReference>
<reference evidence="4" key="3">
    <citation type="submission" date="2025-09" db="UniProtKB">
        <authorList>
            <consortium name="Ensembl"/>
        </authorList>
    </citation>
    <scope>IDENTIFICATION</scope>
</reference>
<feature type="domain" description="Ig-like" evidence="3">
    <location>
        <begin position="34"/>
        <end position="125"/>
    </location>
</feature>
<dbReference type="GeneTree" id="ENSGT00960000186656"/>
<reference evidence="4 5" key="1">
    <citation type="journal article" date="2010" name="PLoS Biol.">
        <title>Multi-platform next-generation sequencing of the domestic turkey (Meleagris gallopavo): genome assembly and analysis.</title>
        <authorList>
            <person name="Dalloul R.A."/>
            <person name="Long J.A."/>
            <person name="Zimin A.V."/>
            <person name="Aslam L."/>
            <person name="Beal K."/>
            <person name="Blomberg L.A."/>
            <person name="Bouffard P."/>
            <person name="Burt D.W."/>
            <person name="Crasta O."/>
            <person name="Crooijmans R.P."/>
            <person name="Cooper K."/>
            <person name="Coulombe R.A."/>
            <person name="De S."/>
            <person name="Delany M.E."/>
            <person name="Dodgson J.B."/>
            <person name="Dong J.J."/>
            <person name="Evans C."/>
            <person name="Frederickson K.M."/>
            <person name="Flicek P."/>
            <person name="Florea L."/>
            <person name="Folkerts O."/>
            <person name="Groenen M.A."/>
            <person name="Harkins T.T."/>
            <person name="Herrero J."/>
            <person name="Hoffmann S."/>
            <person name="Megens H.J."/>
            <person name="Jiang A."/>
            <person name="de Jong P."/>
            <person name="Kaiser P."/>
            <person name="Kim H."/>
            <person name="Kim K.W."/>
            <person name="Kim S."/>
            <person name="Langenberger D."/>
            <person name="Lee M.K."/>
            <person name="Lee T."/>
            <person name="Mane S."/>
            <person name="Marcais G."/>
            <person name="Marz M."/>
            <person name="McElroy A.P."/>
            <person name="Modise T."/>
            <person name="Nefedov M."/>
            <person name="Notredame C."/>
            <person name="Paton I.R."/>
            <person name="Payne W.S."/>
            <person name="Pertea G."/>
            <person name="Prickett D."/>
            <person name="Puiu D."/>
            <person name="Qioa D."/>
            <person name="Raineri E."/>
            <person name="Ruffier M."/>
            <person name="Salzberg S.L."/>
            <person name="Schatz M.C."/>
            <person name="Scheuring C."/>
            <person name="Schmidt C.J."/>
            <person name="Schroeder S."/>
            <person name="Searle S.M."/>
            <person name="Smith E.J."/>
            <person name="Smith J."/>
            <person name="Sonstegard T.S."/>
            <person name="Stadler P.F."/>
            <person name="Tafer H."/>
            <person name="Tu Z.J."/>
            <person name="Van Tassell C.P."/>
            <person name="Vilella A.J."/>
            <person name="Williams K.P."/>
            <person name="Yorke J.A."/>
            <person name="Zhang L."/>
            <person name="Zhang H.B."/>
            <person name="Zhang X."/>
            <person name="Zhang Y."/>
            <person name="Reed K.M."/>
        </authorList>
    </citation>
    <scope>NUCLEOTIDE SEQUENCE [LARGE SCALE GENOMIC DNA]</scope>
</reference>
<dbReference type="Pfam" id="PF07654">
    <property type="entry name" value="C1-set"/>
    <property type="match status" value="1"/>
</dbReference>
<organism evidence="4 5">
    <name type="scientific">Meleagris gallopavo</name>
    <name type="common">Wild turkey</name>
    <dbReference type="NCBI Taxonomy" id="9103"/>
    <lineage>
        <taxon>Eukaryota</taxon>
        <taxon>Metazoa</taxon>
        <taxon>Chordata</taxon>
        <taxon>Craniata</taxon>
        <taxon>Vertebrata</taxon>
        <taxon>Euteleostomi</taxon>
        <taxon>Archelosauria</taxon>
        <taxon>Archosauria</taxon>
        <taxon>Dinosauria</taxon>
        <taxon>Saurischia</taxon>
        <taxon>Theropoda</taxon>
        <taxon>Coelurosauria</taxon>
        <taxon>Aves</taxon>
        <taxon>Neognathae</taxon>
        <taxon>Galloanserae</taxon>
        <taxon>Galliformes</taxon>
        <taxon>Phasianidae</taxon>
        <taxon>Meleagridinae</taxon>
        <taxon>Meleagris</taxon>
    </lineage>
</organism>
<dbReference type="InterPro" id="IPR003597">
    <property type="entry name" value="Ig_C1-set"/>
</dbReference>
<dbReference type="InterPro" id="IPR013783">
    <property type="entry name" value="Ig-like_fold"/>
</dbReference>
<dbReference type="Ensembl" id="ENSMGAT00000007849.3">
    <property type="protein sequence ID" value="ENSMGAP00000007084.3"/>
    <property type="gene ID" value="ENSMGAG00000006988.3"/>
</dbReference>
<dbReference type="AlphaFoldDB" id="G1N584"/>
<dbReference type="SUPFAM" id="SSF48726">
    <property type="entry name" value="Immunoglobulin"/>
    <property type="match status" value="1"/>
</dbReference>
<evidence type="ECO:0000313" key="5">
    <source>
        <dbReference type="Proteomes" id="UP000001645"/>
    </source>
</evidence>
<evidence type="ECO:0000259" key="3">
    <source>
        <dbReference type="PROSITE" id="PS50835"/>
    </source>
</evidence>
<dbReference type="PROSITE" id="PS50835">
    <property type="entry name" value="IG_LIKE"/>
    <property type="match status" value="1"/>
</dbReference>
<accession>G1N584</accession>
<dbReference type="InterPro" id="IPR007110">
    <property type="entry name" value="Ig-like_dom"/>
</dbReference>
<sequence length="150" mass="15964">LKKAFSSQPRGWGRAEPWAQGRRLQALLLFPVPPSVSVVAAPPGAVEVNKTVNFTCRVRGFYPGAVNVTWLENGTEMNAGSTAQPAETSQGLFELNSTVTVQAGEEKSGSSFTCRVVHEDQQPFSSAGILRVAVPTPEKIDTSFIGDSSA</sequence>
<dbReference type="InterPro" id="IPR003006">
    <property type="entry name" value="Ig/MHC_CS"/>
</dbReference>
<dbReference type="SMART" id="SM00407">
    <property type="entry name" value="IGc1"/>
    <property type="match status" value="1"/>
</dbReference>
<dbReference type="PROSITE" id="PS00290">
    <property type="entry name" value="IG_MHC"/>
    <property type="match status" value="1"/>
</dbReference>
<dbReference type="Proteomes" id="UP000001645">
    <property type="component" value="Chromosome 22"/>
</dbReference>
<dbReference type="Gene3D" id="2.60.40.10">
    <property type="entry name" value="Immunoglobulins"/>
    <property type="match status" value="1"/>
</dbReference>
<dbReference type="HOGENOM" id="CLU_044430_2_0_1"/>
<dbReference type="InParanoid" id="G1N584"/>
<reference evidence="4" key="2">
    <citation type="submission" date="2025-08" db="UniProtKB">
        <authorList>
            <consortium name="Ensembl"/>
        </authorList>
    </citation>
    <scope>IDENTIFICATION</scope>
</reference>
<evidence type="ECO:0000256" key="1">
    <source>
        <dbReference type="ARBA" id="ARBA00023157"/>
    </source>
</evidence>
<dbReference type="Bgee" id="ENSMGAG00000006988">
    <property type="expression patterns" value="Expressed in spleen and 17 other cell types or tissues"/>
</dbReference>